<evidence type="ECO:0000313" key="2">
    <source>
        <dbReference type="Proteomes" id="UP000823786"/>
    </source>
</evidence>
<name>A0ABS4EH92_9HYPH</name>
<protein>
    <submittedName>
        <fullName evidence="1">Cupin superfamily protein</fullName>
    </submittedName>
</protein>
<dbReference type="Proteomes" id="UP000823786">
    <property type="component" value="Unassembled WGS sequence"/>
</dbReference>
<keyword evidence="2" id="KW-1185">Reference proteome</keyword>
<evidence type="ECO:0000313" key="1">
    <source>
        <dbReference type="EMBL" id="MBP1857315.1"/>
    </source>
</evidence>
<comment type="caution">
    <text evidence="1">The sequence shown here is derived from an EMBL/GenBank/DDBJ whole genome shotgun (WGS) entry which is preliminary data.</text>
</comment>
<organism evidence="1 2">
    <name type="scientific">Rhizobium herbae</name>
    <dbReference type="NCBI Taxonomy" id="508661"/>
    <lineage>
        <taxon>Bacteria</taxon>
        <taxon>Pseudomonadati</taxon>
        <taxon>Pseudomonadota</taxon>
        <taxon>Alphaproteobacteria</taxon>
        <taxon>Hyphomicrobiales</taxon>
        <taxon>Rhizobiaceae</taxon>
        <taxon>Rhizobium/Agrobacterium group</taxon>
        <taxon>Rhizobium</taxon>
    </lineage>
</organism>
<reference evidence="1 2" key="1">
    <citation type="submission" date="2021-03" db="EMBL/GenBank/DDBJ databases">
        <title>Genomic Encyclopedia of Type Strains, Phase IV (KMG-IV): sequencing the most valuable type-strain genomes for metagenomic binning, comparative biology and taxonomic classification.</title>
        <authorList>
            <person name="Goeker M."/>
        </authorList>
    </citation>
    <scope>NUCLEOTIDE SEQUENCE [LARGE SCALE GENOMIC DNA]</scope>
    <source>
        <strain evidence="1 2">DSM 26427</strain>
    </source>
</reference>
<gene>
    <name evidence="1" type="ORF">J2Z75_000795</name>
</gene>
<proteinExistence type="predicted"/>
<dbReference type="EMBL" id="JAGGJV010000001">
    <property type="protein sequence ID" value="MBP1857315.1"/>
    <property type="molecule type" value="Genomic_DNA"/>
</dbReference>
<accession>A0ABS4EH92</accession>
<sequence length="109" mass="11353">MSGYIAWNRETPKGAALGRRWAMKTFASACVLTVLIALPAWSATIINKDADAAVLVVVEGENRMEVAIGAGGTESICPSGCFITTPSGDRIGLQGDETIEIVKGSAVVK</sequence>